<evidence type="ECO:0000313" key="1">
    <source>
        <dbReference type="EMBL" id="QDV07328.1"/>
    </source>
</evidence>
<proteinExistence type="predicted"/>
<sequence>MPQSLAIAEPLSSIELHAAWAPTKAKLVKEDRDEPLRIRVHRACKALKQAERIEASSKSRSATDAALVFRWVALNSLYGRWNSEYGSPMKDRIALDHFTTQACQVDQAGRIAASLETLTHEAKELLESPFLISHFWRSGEWDNVRPNRGLSAKFRNELLEGRPSAAVHRLLIAVYFLRCQIIHGGATLGSGMNRVTVEPAARVVRLLSSQLVAVVVDHGL</sequence>
<protein>
    <recommendedName>
        <fullName evidence="3">Apea-like HEPN domain-containing protein</fullName>
    </recommendedName>
</protein>
<accession>A0A518ETB8</accession>
<dbReference type="EMBL" id="CP036434">
    <property type="protein sequence ID" value="QDV07328.1"/>
    <property type="molecule type" value="Genomic_DNA"/>
</dbReference>
<evidence type="ECO:0008006" key="3">
    <source>
        <dbReference type="Google" id="ProtNLM"/>
    </source>
</evidence>
<gene>
    <name evidence="1" type="ORF">Poly30_28520</name>
</gene>
<dbReference type="RefSeq" id="WP_145198269.1">
    <property type="nucleotide sequence ID" value="NZ_CP036434.1"/>
</dbReference>
<organism evidence="1 2">
    <name type="scientific">Saltatorellus ferox</name>
    <dbReference type="NCBI Taxonomy" id="2528018"/>
    <lineage>
        <taxon>Bacteria</taxon>
        <taxon>Pseudomonadati</taxon>
        <taxon>Planctomycetota</taxon>
        <taxon>Planctomycetia</taxon>
        <taxon>Planctomycetia incertae sedis</taxon>
        <taxon>Saltatorellus</taxon>
    </lineage>
</organism>
<dbReference type="AlphaFoldDB" id="A0A518ETB8"/>
<reference evidence="1 2" key="1">
    <citation type="submission" date="2019-02" db="EMBL/GenBank/DDBJ databases">
        <title>Deep-cultivation of Planctomycetes and their phenomic and genomic characterization uncovers novel biology.</title>
        <authorList>
            <person name="Wiegand S."/>
            <person name="Jogler M."/>
            <person name="Boedeker C."/>
            <person name="Pinto D."/>
            <person name="Vollmers J."/>
            <person name="Rivas-Marin E."/>
            <person name="Kohn T."/>
            <person name="Peeters S.H."/>
            <person name="Heuer A."/>
            <person name="Rast P."/>
            <person name="Oberbeckmann S."/>
            <person name="Bunk B."/>
            <person name="Jeske O."/>
            <person name="Meyerdierks A."/>
            <person name="Storesund J.E."/>
            <person name="Kallscheuer N."/>
            <person name="Luecker S."/>
            <person name="Lage O.M."/>
            <person name="Pohl T."/>
            <person name="Merkel B.J."/>
            <person name="Hornburger P."/>
            <person name="Mueller R.-W."/>
            <person name="Bruemmer F."/>
            <person name="Labrenz M."/>
            <person name="Spormann A.M."/>
            <person name="Op den Camp H."/>
            <person name="Overmann J."/>
            <person name="Amann R."/>
            <person name="Jetten M.S.M."/>
            <person name="Mascher T."/>
            <person name="Medema M.H."/>
            <person name="Devos D.P."/>
            <person name="Kaster A.-K."/>
            <person name="Ovreas L."/>
            <person name="Rohde M."/>
            <person name="Galperin M.Y."/>
            <person name="Jogler C."/>
        </authorList>
    </citation>
    <scope>NUCLEOTIDE SEQUENCE [LARGE SCALE GENOMIC DNA]</scope>
    <source>
        <strain evidence="1 2">Poly30</strain>
    </source>
</reference>
<keyword evidence="2" id="KW-1185">Reference proteome</keyword>
<evidence type="ECO:0000313" key="2">
    <source>
        <dbReference type="Proteomes" id="UP000320390"/>
    </source>
</evidence>
<dbReference type="OrthoDB" id="272343at2"/>
<dbReference type="Proteomes" id="UP000320390">
    <property type="component" value="Chromosome"/>
</dbReference>
<name>A0A518ETB8_9BACT</name>